<dbReference type="PANTHER" id="PTHR43420">
    <property type="entry name" value="ACETYLTRANSFERASE"/>
    <property type="match status" value="1"/>
</dbReference>
<evidence type="ECO:0000259" key="3">
    <source>
        <dbReference type="PROSITE" id="PS51186"/>
    </source>
</evidence>
<organism evidence="4 5">
    <name type="scientific">Desulfoluna limicola</name>
    <dbReference type="NCBI Taxonomy" id="2810562"/>
    <lineage>
        <taxon>Bacteria</taxon>
        <taxon>Pseudomonadati</taxon>
        <taxon>Thermodesulfobacteriota</taxon>
        <taxon>Desulfobacteria</taxon>
        <taxon>Desulfobacterales</taxon>
        <taxon>Desulfolunaceae</taxon>
        <taxon>Desulfoluna</taxon>
    </lineage>
</organism>
<keyword evidence="2" id="KW-0012">Acyltransferase</keyword>
<reference evidence="4 5" key="1">
    <citation type="submission" date="2021-02" db="EMBL/GenBank/DDBJ databases">
        <title>Complete genome of Desulfoluna sp. strain ASN36.</title>
        <authorList>
            <person name="Takahashi A."/>
            <person name="Kojima H."/>
            <person name="Fukui M."/>
        </authorList>
    </citation>
    <scope>NUCLEOTIDE SEQUENCE [LARGE SCALE GENOMIC DNA]</scope>
    <source>
        <strain evidence="4 5">ASN36</strain>
    </source>
</reference>
<dbReference type="RefSeq" id="WP_236890393.1">
    <property type="nucleotide sequence ID" value="NZ_AP024488.1"/>
</dbReference>
<name>A0ABM7PPJ0_9BACT</name>
<evidence type="ECO:0000256" key="2">
    <source>
        <dbReference type="ARBA" id="ARBA00023315"/>
    </source>
</evidence>
<dbReference type="PROSITE" id="PS51186">
    <property type="entry name" value="GNAT"/>
    <property type="match status" value="1"/>
</dbReference>
<dbReference type="EMBL" id="AP024488">
    <property type="protein sequence ID" value="BCS99039.1"/>
    <property type="molecule type" value="Genomic_DNA"/>
</dbReference>
<accession>A0ABM7PPJ0</accession>
<dbReference type="InterPro" id="IPR016181">
    <property type="entry name" value="Acyl_CoA_acyltransferase"/>
</dbReference>
<dbReference type="SUPFAM" id="SSF55729">
    <property type="entry name" value="Acyl-CoA N-acyltransferases (Nat)"/>
    <property type="match status" value="1"/>
</dbReference>
<dbReference type="CDD" id="cd04301">
    <property type="entry name" value="NAT_SF"/>
    <property type="match status" value="1"/>
</dbReference>
<dbReference type="Gene3D" id="3.40.630.30">
    <property type="match status" value="1"/>
</dbReference>
<evidence type="ECO:0000313" key="5">
    <source>
        <dbReference type="Proteomes" id="UP001320148"/>
    </source>
</evidence>
<gene>
    <name evidence="4" type="ORF">DSLASN_46710</name>
</gene>
<keyword evidence="5" id="KW-1185">Reference proteome</keyword>
<sequence>MKKKSQSTSILLGHVPEELKEASIDVFLEGFGRKVDHLMLKPRDRTQAKRVYLDGADFTSALYAVSEGNVLGVLGFQYRRKKFINLNLDTLKEEFGLLGGTVRKLSGSVFKDLHPLKEDELRVQVISVSEEVRGTGVGHRLLEALFAYGRTRHCTGVRLEVVNTNPDAKKLYEAMGFRTCGFLPYGPIASKAGFSSQYRMKKAL</sequence>
<feature type="domain" description="N-acetyltransferase" evidence="3">
    <location>
        <begin position="10"/>
        <end position="204"/>
    </location>
</feature>
<dbReference type="InterPro" id="IPR000182">
    <property type="entry name" value="GNAT_dom"/>
</dbReference>
<keyword evidence="1" id="KW-0808">Transferase</keyword>
<protein>
    <recommendedName>
        <fullName evidence="3">N-acetyltransferase domain-containing protein</fullName>
    </recommendedName>
</protein>
<dbReference type="Proteomes" id="UP001320148">
    <property type="component" value="Chromosome"/>
</dbReference>
<proteinExistence type="predicted"/>
<dbReference type="Pfam" id="PF00583">
    <property type="entry name" value="Acetyltransf_1"/>
    <property type="match status" value="1"/>
</dbReference>
<dbReference type="InterPro" id="IPR050680">
    <property type="entry name" value="YpeA/RimI_acetyltransf"/>
</dbReference>
<evidence type="ECO:0000256" key="1">
    <source>
        <dbReference type="ARBA" id="ARBA00022679"/>
    </source>
</evidence>
<evidence type="ECO:0000313" key="4">
    <source>
        <dbReference type="EMBL" id="BCS99039.1"/>
    </source>
</evidence>